<dbReference type="Pfam" id="PF08240">
    <property type="entry name" value="ADH_N"/>
    <property type="match status" value="1"/>
</dbReference>
<dbReference type="STRING" id="329884.A0A4U0X1X8"/>
<reference evidence="2 3" key="1">
    <citation type="submission" date="2017-03" db="EMBL/GenBank/DDBJ databases">
        <title>Genomes of endolithic fungi from Antarctica.</title>
        <authorList>
            <person name="Coleine C."/>
            <person name="Masonjones S."/>
            <person name="Stajich J.E."/>
        </authorList>
    </citation>
    <scope>NUCLEOTIDE SEQUENCE [LARGE SCALE GENOMIC DNA]</scope>
    <source>
        <strain evidence="2 3">CCFEE 5184</strain>
    </source>
</reference>
<evidence type="ECO:0000313" key="2">
    <source>
        <dbReference type="EMBL" id="TKA70264.1"/>
    </source>
</evidence>
<dbReference type="GO" id="GO:0016491">
    <property type="term" value="F:oxidoreductase activity"/>
    <property type="evidence" value="ECO:0007669"/>
    <property type="project" value="InterPro"/>
</dbReference>
<evidence type="ECO:0000313" key="3">
    <source>
        <dbReference type="Proteomes" id="UP000309340"/>
    </source>
</evidence>
<dbReference type="InterPro" id="IPR052733">
    <property type="entry name" value="Chloroplast_QOR"/>
</dbReference>
<dbReference type="EMBL" id="NAJQ01000404">
    <property type="protein sequence ID" value="TKA70264.1"/>
    <property type="molecule type" value="Genomic_DNA"/>
</dbReference>
<dbReference type="OrthoDB" id="201656at2759"/>
<accession>A0A4U0X1X8</accession>
<protein>
    <recommendedName>
        <fullName evidence="1">Enoyl reductase (ER) domain-containing protein</fullName>
    </recommendedName>
</protein>
<dbReference type="SMART" id="SM00829">
    <property type="entry name" value="PKS_ER"/>
    <property type="match status" value="1"/>
</dbReference>
<dbReference type="InterPro" id="IPR013154">
    <property type="entry name" value="ADH-like_N"/>
</dbReference>
<dbReference type="Gene3D" id="3.40.50.720">
    <property type="entry name" value="NAD(P)-binding Rossmann-like Domain"/>
    <property type="match status" value="1"/>
</dbReference>
<proteinExistence type="predicted"/>
<sequence length="348" mass="36449">MMANHSVPSTMRIWKYASAEGGLENHLRLHTAEPLPRPNTKQHLVQVLAVGLNPVDYKPAEAPLVGSLIAKKPATPGFDIAGRVIIPADGSTLEPGQLVYGAASANPLAGGALAEYIAAPAETVYPLPSGISPVVAAGVPVAAITAYGSLIPHIRAGSRVFLNGGSGGVGTFGIQIAKAAGAHVTVSCSAHNADLCRSLGADDVLDYTAGPLLDQLRDAATTAGRLFDHVVDNVFSDPALYYQAHTYTTPDAKFVEVASGPNLAFLRFAIGANIWPSFLGGGRRKIVIFVADIKHEPLELLASWIVDGKIKPVTDQVFPMKDAIEAFKRLKTGRARGKVIVDVAGEGQ</sequence>
<dbReference type="SUPFAM" id="SSF51735">
    <property type="entry name" value="NAD(P)-binding Rossmann-fold domains"/>
    <property type="match status" value="1"/>
</dbReference>
<dbReference type="AlphaFoldDB" id="A0A4U0X1X8"/>
<gene>
    <name evidence="2" type="ORF">B0A55_07768</name>
</gene>
<keyword evidence="3" id="KW-1185">Reference proteome</keyword>
<dbReference type="PANTHER" id="PTHR44013:SF1">
    <property type="entry name" value="ZINC-TYPE ALCOHOL DEHYDROGENASE-LIKE PROTEIN C16A3.02C"/>
    <property type="match status" value="1"/>
</dbReference>
<dbReference type="InterPro" id="IPR036291">
    <property type="entry name" value="NAD(P)-bd_dom_sf"/>
</dbReference>
<dbReference type="Proteomes" id="UP000309340">
    <property type="component" value="Unassembled WGS sequence"/>
</dbReference>
<dbReference type="InterPro" id="IPR011032">
    <property type="entry name" value="GroES-like_sf"/>
</dbReference>
<dbReference type="InterPro" id="IPR020843">
    <property type="entry name" value="ER"/>
</dbReference>
<name>A0A4U0X1X8_9PEZI</name>
<organism evidence="2 3">
    <name type="scientific">Friedmanniomyces simplex</name>
    <dbReference type="NCBI Taxonomy" id="329884"/>
    <lineage>
        <taxon>Eukaryota</taxon>
        <taxon>Fungi</taxon>
        <taxon>Dikarya</taxon>
        <taxon>Ascomycota</taxon>
        <taxon>Pezizomycotina</taxon>
        <taxon>Dothideomycetes</taxon>
        <taxon>Dothideomycetidae</taxon>
        <taxon>Mycosphaerellales</taxon>
        <taxon>Teratosphaeriaceae</taxon>
        <taxon>Friedmanniomyces</taxon>
    </lineage>
</organism>
<comment type="caution">
    <text evidence="2">The sequence shown here is derived from an EMBL/GenBank/DDBJ whole genome shotgun (WGS) entry which is preliminary data.</text>
</comment>
<dbReference type="Pfam" id="PF13602">
    <property type="entry name" value="ADH_zinc_N_2"/>
    <property type="match status" value="1"/>
</dbReference>
<evidence type="ECO:0000259" key="1">
    <source>
        <dbReference type="SMART" id="SM00829"/>
    </source>
</evidence>
<dbReference type="SUPFAM" id="SSF50129">
    <property type="entry name" value="GroES-like"/>
    <property type="match status" value="1"/>
</dbReference>
<feature type="domain" description="Enoyl reductase (ER)" evidence="1">
    <location>
        <begin position="22"/>
        <end position="341"/>
    </location>
</feature>
<dbReference type="PANTHER" id="PTHR44013">
    <property type="entry name" value="ZINC-TYPE ALCOHOL DEHYDROGENASE-LIKE PROTEIN C16A3.02C"/>
    <property type="match status" value="1"/>
</dbReference>
<dbReference type="CDD" id="cd08267">
    <property type="entry name" value="MDR1"/>
    <property type="match status" value="1"/>
</dbReference>
<dbReference type="Gene3D" id="3.90.180.10">
    <property type="entry name" value="Medium-chain alcohol dehydrogenases, catalytic domain"/>
    <property type="match status" value="1"/>
</dbReference>